<evidence type="ECO:0000259" key="7">
    <source>
        <dbReference type="Pfam" id="PF04542"/>
    </source>
</evidence>
<comment type="similarity">
    <text evidence="1">Belongs to the sigma-70 factor family. ECF subfamily.</text>
</comment>
<comment type="caution">
    <text evidence="9">The sequence shown here is derived from an EMBL/GenBank/DDBJ whole genome shotgun (WGS) entry which is preliminary data.</text>
</comment>
<evidence type="ECO:0000259" key="8">
    <source>
        <dbReference type="Pfam" id="PF08281"/>
    </source>
</evidence>
<accession>A0A4Q7YX55</accession>
<dbReference type="GO" id="GO:0016987">
    <property type="term" value="F:sigma factor activity"/>
    <property type="evidence" value="ECO:0007669"/>
    <property type="project" value="UniProtKB-KW"/>
</dbReference>
<dbReference type="InterPro" id="IPR013324">
    <property type="entry name" value="RNA_pol_sigma_r3/r4-like"/>
</dbReference>
<feature type="domain" description="RNA polymerase sigma-70 region 2" evidence="7">
    <location>
        <begin position="38"/>
        <end position="101"/>
    </location>
</feature>
<evidence type="ECO:0000313" key="10">
    <source>
        <dbReference type="Proteomes" id="UP000292958"/>
    </source>
</evidence>
<evidence type="ECO:0000256" key="3">
    <source>
        <dbReference type="ARBA" id="ARBA00023082"/>
    </source>
</evidence>
<keyword evidence="10" id="KW-1185">Reference proteome</keyword>
<feature type="domain" description="RNA polymerase sigma factor 70 region 4 type 2" evidence="8">
    <location>
        <begin position="152"/>
        <end position="203"/>
    </location>
</feature>
<dbReference type="GO" id="GO:0003677">
    <property type="term" value="F:DNA binding"/>
    <property type="evidence" value="ECO:0007669"/>
    <property type="project" value="UniProtKB-KW"/>
</dbReference>
<dbReference type="Gene3D" id="1.10.1740.10">
    <property type="match status" value="1"/>
</dbReference>
<evidence type="ECO:0000256" key="5">
    <source>
        <dbReference type="ARBA" id="ARBA00023163"/>
    </source>
</evidence>
<reference evidence="9 10" key="1">
    <citation type="submission" date="2019-02" db="EMBL/GenBank/DDBJ databases">
        <title>Genomic Encyclopedia of Archaeal and Bacterial Type Strains, Phase II (KMG-II): from individual species to whole genera.</title>
        <authorList>
            <person name="Goeker M."/>
        </authorList>
    </citation>
    <scope>NUCLEOTIDE SEQUENCE [LARGE SCALE GENOMIC DNA]</scope>
    <source>
        <strain evidence="9 10">DSM 18101</strain>
    </source>
</reference>
<dbReference type="EMBL" id="SHKW01000001">
    <property type="protein sequence ID" value="RZU42320.1"/>
    <property type="molecule type" value="Genomic_DNA"/>
</dbReference>
<dbReference type="SUPFAM" id="SSF88659">
    <property type="entry name" value="Sigma3 and sigma4 domains of RNA polymerase sigma factors"/>
    <property type="match status" value="1"/>
</dbReference>
<dbReference type="Pfam" id="PF08281">
    <property type="entry name" value="Sigma70_r4_2"/>
    <property type="match status" value="1"/>
</dbReference>
<evidence type="ECO:0000256" key="6">
    <source>
        <dbReference type="SAM" id="MobiDB-lite"/>
    </source>
</evidence>
<dbReference type="Proteomes" id="UP000292958">
    <property type="component" value="Unassembled WGS sequence"/>
</dbReference>
<dbReference type="InterPro" id="IPR014284">
    <property type="entry name" value="RNA_pol_sigma-70_dom"/>
</dbReference>
<evidence type="ECO:0000313" key="9">
    <source>
        <dbReference type="EMBL" id="RZU42320.1"/>
    </source>
</evidence>
<proteinExistence type="inferred from homology"/>
<dbReference type="InterPro" id="IPR039425">
    <property type="entry name" value="RNA_pol_sigma-70-like"/>
</dbReference>
<sequence>MQAGTFLGNLTSAIGITTEEAALVADLKAGSEEAFGILIAQYHQPLYSLIARSLTDSADAADITQEVFIKVFRSIRGFHGDSSLRTWLYRIALHEASNQRRWWSRHKKQELTIDSAIDSGDSGEDGISLAATLADRGGSPFDHAAQSELKYRVEEALRQIPEVFRTVVVLREIEGFAYEEIAEILNVNIGTVKSRLTRGRSALRALLVADAKNSATSTTSVPSNLHTGAVSSPGTVTR</sequence>
<evidence type="ECO:0000256" key="2">
    <source>
        <dbReference type="ARBA" id="ARBA00023015"/>
    </source>
</evidence>
<dbReference type="InterPro" id="IPR036388">
    <property type="entry name" value="WH-like_DNA-bd_sf"/>
</dbReference>
<organism evidence="9 10">
    <name type="scientific">Edaphobacter modestus</name>
    <dbReference type="NCBI Taxonomy" id="388466"/>
    <lineage>
        <taxon>Bacteria</taxon>
        <taxon>Pseudomonadati</taxon>
        <taxon>Acidobacteriota</taxon>
        <taxon>Terriglobia</taxon>
        <taxon>Terriglobales</taxon>
        <taxon>Acidobacteriaceae</taxon>
        <taxon>Edaphobacter</taxon>
    </lineage>
</organism>
<dbReference type="AlphaFoldDB" id="A0A4Q7YX55"/>
<keyword evidence="4" id="KW-0238">DNA-binding</keyword>
<evidence type="ECO:0000256" key="1">
    <source>
        <dbReference type="ARBA" id="ARBA00010641"/>
    </source>
</evidence>
<keyword evidence="3" id="KW-0731">Sigma factor</keyword>
<dbReference type="InterPro" id="IPR013325">
    <property type="entry name" value="RNA_pol_sigma_r2"/>
</dbReference>
<feature type="region of interest" description="Disordered" evidence="6">
    <location>
        <begin position="216"/>
        <end position="238"/>
    </location>
</feature>
<dbReference type="CDD" id="cd06171">
    <property type="entry name" value="Sigma70_r4"/>
    <property type="match status" value="1"/>
</dbReference>
<evidence type="ECO:0000256" key="4">
    <source>
        <dbReference type="ARBA" id="ARBA00023125"/>
    </source>
</evidence>
<dbReference type="InterPro" id="IPR007627">
    <property type="entry name" value="RNA_pol_sigma70_r2"/>
</dbReference>
<protein>
    <submittedName>
        <fullName evidence="9">RNA polymerase sigma-70 factor (ECF subfamily)</fullName>
    </submittedName>
</protein>
<dbReference type="InterPro" id="IPR013249">
    <property type="entry name" value="RNA_pol_sigma70_r4_t2"/>
</dbReference>
<dbReference type="PANTHER" id="PTHR43133">
    <property type="entry name" value="RNA POLYMERASE ECF-TYPE SIGMA FACTO"/>
    <property type="match status" value="1"/>
</dbReference>
<dbReference type="PANTHER" id="PTHR43133:SF8">
    <property type="entry name" value="RNA POLYMERASE SIGMA FACTOR HI_1459-RELATED"/>
    <property type="match status" value="1"/>
</dbReference>
<dbReference type="SUPFAM" id="SSF88946">
    <property type="entry name" value="Sigma2 domain of RNA polymerase sigma factors"/>
    <property type="match status" value="1"/>
</dbReference>
<keyword evidence="2" id="KW-0805">Transcription regulation</keyword>
<dbReference type="RefSeq" id="WP_130420089.1">
    <property type="nucleotide sequence ID" value="NZ_SHKW01000001.1"/>
</dbReference>
<dbReference type="NCBIfam" id="TIGR02937">
    <property type="entry name" value="sigma70-ECF"/>
    <property type="match status" value="1"/>
</dbReference>
<keyword evidence="5" id="KW-0804">Transcription</keyword>
<gene>
    <name evidence="9" type="ORF">BDD14_3885</name>
</gene>
<dbReference type="OrthoDB" id="9784984at2"/>
<dbReference type="Gene3D" id="1.10.10.10">
    <property type="entry name" value="Winged helix-like DNA-binding domain superfamily/Winged helix DNA-binding domain"/>
    <property type="match status" value="1"/>
</dbReference>
<dbReference type="GO" id="GO:0006352">
    <property type="term" value="P:DNA-templated transcription initiation"/>
    <property type="evidence" value="ECO:0007669"/>
    <property type="project" value="InterPro"/>
</dbReference>
<dbReference type="Pfam" id="PF04542">
    <property type="entry name" value="Sigma70_r2"/>
    <property type="match status" value="1"/>
</dbReference>
<name>A0A4Q7YX55_9BACT</name>